<dbReference type="InterPro" id="IPR006367">
    <property type="entry name" value="Sirohaem_synthase_N"/>
</dbReference>
<evidence type="ECO:0000256" key="5">
    <source>
        <dbReference type="ARBA" id="ARBA00023244"/>
    </source>
</evidence>
<gene>
    <name evidence="7" type="ORF">SAMN06265353_1355</name>
</gene>
<dbReference type="GO" id="GO:0004325">
    <property type="term" value="F:ferrochelatase activity"/>
    <property type="evidence" value="ECO:0007669"/>
    <property type="project" value="InterPro"/>
</dbReference>
<dbReference type="PANTHER" id="PTHR35330">
    <property type="entry name" value="SIROHEME BIOSYNTHESIS PROTEIN MET8"/>
    <property type="match status" value="1"/>
</dbReference>
<dbReference type="SUPFAM" id="SSF51735">
    <property type="entry name" value="NAD(P)-binding Rossmann-fold domains"/>
    <property type="match status" value="1"/>
</dbReference>
<dbReference type="RefSeq" id="WP_096602694.1">
    <property type="nucleotide sequence ID" value="NZ_OBEN01000008.1"/>
</dbReference>
<evidence type="ECO:0000313" key="8">
    <source>
        <dbReference type="Proteomes" id="UP000218627"/>
    </source>
</evidence>
<evidence type="ECO:0000256" key="2">
    <source>
        <dbReference type="ARBA" id="ARBA00012400"/>
    </source>
</evidence>
<evidence type="ECO:0000256" key="3">
    <source>
        <dbReference type="ARBA" id="ARBA00023002"/>
    </source>
</evidence>
<comment type="pathway">
    <text evidence="1">Porphyrin-containing compound metabolism; siroheme biosynthesis; sirohydrochlorin from precorrin-2: step 1/1.</text>
</comment>
<dbReference type="Gene3D" id="3.40.50.720">
    <property type="entry name" value="NAD(P)-binding Rossmann-like Domain"/>
    <property type="match status" value="1"/>
</dbReference>
<dbReference type="EMBL" id="OBEN01000008">
    <property type="protein sequence ID" value="SNZ15384.1"/>
    <property type="molecule type" value="Genomic_DNA"/>
</dbReference>
<proteinExistence type="predicted"/>
<sequence>MPYFPAFLNIENKEVVVIGGGKVAERKIEKLLLFKPRIKVIAPKITPLIESLEKEGKLSIVRRRFILKDIERAFLVIVAVNNIKLQKRVYMYCKKRNILCNAVDSPDFCTFIFPALVLRGDVVIGISTSGKVPALSRSLREYVQRVLPEDLEKIEEKLENIRSSLPKGKKRQELMVKLSKRFLNL</sequence>
<protein>
    <recommendedName>
        <fullName evidence="2">precorrin-2 dehydrogenase</fullName>
        <ecNumber evidence="2">1.3.1.76</ecNumber>
    </recommendedName>
</protein>
<keyword evidence="8" id="KW-1185">Reference proteome</keyword>
<dbReference type="SUPFAM" id="SSF75615">
    <property type="entry name" value="Siroheme synthase middle domains-like"/>
    <property type="match status" value="1"/>
</dbReference>
<dbReference type="OrthoDB" id="9773765at2"/>
<dbReference type="InterPro" id="IPR036291">
    <property type="entry name" value="NAD(P)-bd_dom_sf"/>
</dbReference>
<dbReference type="AlphaFoldDB" id="A0A285P0W8"/>
<evidence type="ECO:0000256" key="6">
    <source>
        <dbReference type="ARBA" id="ARBA00047561"/>
    </source>
</evidence>
<comment type="catalytic activity">
    <reaction evidence="6">
        <text>precorrin-2 + NAD(+) = sirohydrochlorin + NADH + 2 H(+)</text>
        <dbReference type="Rhea" id="RHEA:15613"/>
        <dbReference type="ChEBI" id="CHEBI:15378"/>
        <dbReference type="ChEBI" id="CHEBI:57540"/>
        <dbReference type="ChEBI" id="CHEBI:57945"/>
        <dbReference type="ChEBI" id="CHEBI:58351"/>
        <dbReference type="ChEBI" id="CHEBI:58827"/>
        <dbReference type="EC" id="1.3.1.76"/>
    </reaction>
</comment>
<dbReference type="UniPathway" id="UPA00262">
    <property type="reaction ID" value="UER00222"/>
</dbReference>
<reference evidence="8" key="1">
    <citation type="submission" date="2017-09" db="EMBL/GenBank/DDBJ databases">
        <authorList>
            <person name="Varghese N."/>
            <person name="Submissions S."/>
        </authorList>
    </citation>
    <scope>NUCLEOTIDE SEQUENCE [LARGE SCALE GENOMIC DNA]</scope>
    <source>
        <strain evidence="8">DSM 2913</strain>
    </source>
</reference>
<dbReference type="NCBIfam" id="TIGR01470">
    <property type="entry name" value="cysG_Nterm"/>
    <property type="match status" value="1"/>
</dbReference>
<dbReference type="GO" id="GO:0019354">
    <property type="term" value="P:siroheme biosynthetic process"/>
    <property type="evidence" value="ECO:0007669"/>
    <property type="project" value="UniProtKB-UniPathway"/>
</dbReference>
<keyword evidence="3" id="KW-0560">Oxidoreductase</keyword>
<keyword evidence="5" id="KW-0627">Porphyrin biosynthesis</keyword>
<evidence type="ECO:0000256" key="1">
    <source>
        <dbReference type="ARBA" id="ARBA00005010"/>
    </source>
</evidence>
<keyword evidence="4" id="KW-0520">NAD</keyword>
<accession>A0A285P0W8</accession>
<dbReference type="Proteomes" id="UP000218627">
    <property type="component" value="Unassembled WGS sequence"/>
</dbReference>
<dbReference type="PANTHER" id="PTHR35330:SF1">
    <property type="entry name" value="SIROHEME BIOSYNTHESIS PROTEIN MET8"/>
    <property type="match status" value="1"/>
</dbReference>
<dbReference type="InterPro" id="IPR028161">
    <property type="entry name" value="Met8-like"/>
</dbReference>
<dbReference type="Pfam" id="PF13241">
    <property type="entry name" value="NAD_binding_7"/>
    <property type="match status" value="1"/>
</dbReference>
<name>A0A285P0W8_9AQUI</name>
<dbReference type="GO" id="GO:0043115">
    <property type="term" value="F:precorrin-2 dehydrogenase activity"/>
    <property type="evidence" value="ECO:0007669"/>
    <property type="project" value="UniProtKB-EC"/>
</dbReference>
<dbReference type="EC" id="1.3.1.76" evidence="2"/>
<dbReference type="Gene3D" id="3.30.160.110">
    <property type="entry name" value="Siroheme synthase, domain 2"/>
    <property type="match status" value="1"/>
</dbReference>
<evidence type="ECO:0000313" key="7">
    <source>
        <dbReference type="EMBL" id="SNZ15384.1"/>
    </source>
</evidence>
<evidence type="ECO:0000256" key="4">
    <source>
        <dbReference type="ARBA" id="ARBA00023027"/>
    </source>
</evidence>
<organism evidence="7 8">
    <name type="scientific">Hydrogenobacter hydrogenophilus</name>
    <dbReference type="NCBI Taxonomy" id="35835"/>
    <lineage>
        <taxon>Bacteria</taxon>
        <taxon>Pseudomonadati</taxon>
        <taxon>Aquificota</taxon>
        <taxon>Aquificia</taxon>
        <taxon>Aquificales</taxon>
        <taxon>Aquificaceae</taxon>
        <taxon>Hydrogenobacter</taxon>
    </lineage>
</organism>